<evidence type="ECO:0000313" key="10">
    <source>
        <dbReference type="EMBL" id="KAG2174556.1"/>
    </source>
</evidence>
<dbReference type="PANTHER" id="PTHR10921">
    <property type="entry name" value="NUCLEAR DISTRIBUTION PROTEIN NUDE HOMOLOG 1"/>
    <property type="match status" value="1"/>
</dbReference>
<evidence type="ECO:0000313" key="11">
    <source>
        <dbReference type="Proteomes" id="UP000612746"/>
    </source>
</evidence>
<dbReference type="GO" id="GO:0000776">
    <property type="term" value="C:kinetochore"/>
    <property type="evidence" value="ECO:0007669"/>
    <property type="project" value="TreeGrafter"/>
</dbReference>
<dbReference type="InterPro" id="IPR033494">
    <property type="entry name" value="NUDE"/>
</dbReference>
<dbReference type="GO" id="GO:0008017">
    <property type="term" value="F:microtubule binding"/>
    <property type="evidence" value="ECO:0007669"/>
    <property type="project" value="InterPro"/>
</dbReference>
<protein>
    <recommendedName>
        <fullName evidence="9">NUDE domain-containing protein</fullName>
    </recommendedName>
</protein>
<gene>
    <name evidence="10" type="ORF">INT44_006819</name>
</gene>
<proteinExistence type="inferred from homology"/>
<evidence type="ECO:0000259" key="9">
    <source>
        <dbReference type="Pfam" id="PF04880"/>
    </source>
</evidence>
<dbReference type="GO" id="GO:0051642">
    <property type="term" value="P:centrosome localization"/>
    <property type="evidence" value="ECO:0007669"/>
    <property type="project" value="TreeGrafter"/>
</dbReference>
<dbReference type="OrthoDB" id="5877028at2759"/>
<comment type="similarity">
    <text evidence="2">Belongs to the nudE family.</text>
</comment>
<dbReference type="Gene3D" id="6.10.250.1080">
    <property type="match status" value="1"/>
</dbReference>
<dbReference type="GO" id="GO:0007020">
    <property type="term" value="P:microtubule nucleation"/>
    <property type="evidence" value="ECO:0007669"/>
    <property type="project" value="TreeGrafter"/>
</dbReference>
<keyword evidence="6" id="KW-0206">Cytoskeleton</keyword>
<name>A0A8H7PJS8_9FUNG</name>
<keyword evidence="3" id="KW-0963">Cytoplasm</keyword>
<dbReference type="GO" id="GO:0000132">
    <property type="term" value="P:establishment of mitotic spindle orientation"/>
    <property type="evidence" value="ECO:0007669"/>
    <property type="project" value="TreeGrafter"/>
</dbReference>
<evidence type="ECO:0000256" key="1">
    <source>
        <dbReference type="ARBA" id="ARBA00004245"/>
    </source>
</evidence>
<evidence type="ECO:0000256" key="3">
    <source>
        <dbReference type="ARBA" id="ARBA00022490"/>
    </source>
</evidence>
<dbReference type="GO" id="GO:0005874">
    <property type="term" value="C:microtubule"/>
    <property type="evidence" value="ECO:0007669"/>
    <property type="project" value="UniProtKB-KW"/>
</dbReference>
<dbReference type="AlphaFoldDB" id="A0A8H7PJS8"/>
<feature type="coiled-coil region" evidence="7">
    <location>
        <begin position="12"/>
        <end position="85"/>
    </location>
</feature>
<keyword evidence="5 7" id="KW-0175">Coiled coil</keyword>
<evidence type="ECO:0000256" key="8">
    <source>
        <dbReference type="SAM" id="MobiDB-lite"/>
    </source>
</evidence>
<dbReference type="Pfam" id="PF04880">
    <property type="entry name" value="NUDE_C"/>
    <property type="match status" value="1"/>
</dbReference>
<feature type="compositionally biased region" description="Polar residues" evidence="8">
    <location>
        <begin position="213"/>
        <end position="245"/>
    </location>
</feature>
<keyword evidence="11" id="KW-1185">Reference proteome</keyword>
<evidence type="ECO:0000256" key="6">
    <source>
        <dbReference type="ARBA" id="ARBA00023212"/>
    </source>
</evidence>
<dbReference type="EMBL" id="JAEPRA010000016">
    <property type="protein sequence ID" value="KAG2174556.1"/>
    <property type="molecule type" value="Genomic_DNA"/>
</dbReference>
<evidence type="ECO:0000256" key="4">
    <source>
        <dbReference type="ARBA" id="ARBA00022701"/>
    </source>
</evidence>
<feature type="compositionally biased region" description="Polar residues" evidence="8">
    <location>
        <begin position="273"/>
        <end position="284"/>
    </location>
</feature>
<comment type="subcellular location">
    <subcellularLocation>
        <location evidence="1">Cytoplasm</location>
        <location evidence="1">Cytoskeleton</location>
    </subcellularLocation>
</comment>
<reference evidence="10" key="1">
    <citation type="submission" date="2020-12" db="EMBL/GenBank/DDBJ databases">
        <title>Metabolic potential, ecology and presence of endohyphal bacteria is reflected in genomic diversity of Mucoromycotina.</title>
        <authorList>
            <person name="Muszewska A."/>
            <person name="Okrasinska A."/>
            <person name="Steczkiewicz K."/>
            <person name="Drgas O."/>
            <person name="Orlowska M."/>
            <person name="Perlinska-Lenart U."/>
            <person name="Aleksandrzak-Piekarczyk T."/>
            <person name="Szatraj K."/>
            <person name="Zielenkiewicz U."/>
            <person name="Pilsyk S."/>
            <person name="Malc E."/>
            <person name="Mieczkowski P."/>
            <person name="Kruszewska J.S."/>
            <person name="Biernat P."/>
            <person name="Pawlowska J."/>
        </authorList>
    </citation>
    <scope>NUCLEOTIDE SEQUENCE</scope>
    <source>
        <strain evidence="10">WA0000051536</strain>
    </source>
</reference>
<dbReference type="InterPro" id="IPR006964">
    <property type="entry name" value="NUDE_dom"/>
</dbReference>
<comment type="caution">
    <text evidence="10">The sequence shown here is derived from an EMBL/GenBank/DDBJ whole genome shotgun (WGS) entry which is preliminary data.</text>
</comment>
<feature type="domain" description="NUDE" evidence="9">
    <location>
        <begin position="147"/>
        <end position="309"/>
    </location>
</feature>
<sequence length="382" mass="43901">MAVDMTSRYMSFNNMQDELDYWRNHAENLENTLSETRAALDEFQVSSRELEEELEKELQTTEKVCGDLKARCEQLKRESEEWKITQASPQYQSKFTESKHEHNNVMTHMQREIDVLRATEQTFRKKTLELELDNDDLERTERAAQSSLADIEMKYNKAIERNAILEQEITTKDQLAEQVQRLKDDLNDVNHELAVLQDKHTKLDETNQDLENKLSSSERQNSELQNKLQQQLNRSPSSRASTPDRTSGYYEPSLNRLPTHRSRIPRTSGIPGTASQTYTGNSNPVKMVQDMVGRVRSLETRLQSCRSLVTPLLNPPPSYSSTIPISPMNRKESLSAGNRSISPTYNNTNGRAGSPLQLANNKYRRSSINARMSPMDTTEDRI</sequence>
<dbReference type="GO" id="GO:0005871">
    <property type="term" value="C:kinesin complex"/>
    <property type="evidence" value="ECO:0007669"/>
    <property type="project" value="TreeGrafter"/>
</dbReference>
<dbReference type="Proteomes" id="UP000612746">
    <property type="component" value="Unassembled WGS sequence"/>
</dbReference>
<organism evidence="10 11">
    <name type="scientific">Umbelopsis vinacea</name>
    <dbReference type="NCBI Taxonomy" id="44442"/>
    <lineage>
        <taxon>Eukaryota</taxon>
        <taxon>Fungi</taxon>
        <taxon>Fungi incertae sedis</taxon>
        <taxon>Mucoromycota</taxon>
        <taxon>Mucoromycotina</taxon>
        <taxon>Umbelopsidomycetes</taxon>
        <taxon>Umbelopsidales</taxon>
        <taxon>Umbelopsidaceae</taxon>
        <taxon>Umbelopsis</taxon>
    </lineage>
</organism>
<dbReference type="GO" id="GO:0007059">
    <property type="term" value="P:chromosome segregation"/>
    <property type="evidence" value="ECO:0007669"/>
    <property type="project" value="TreeGrafter"/>
</dbReference>
<feature type="compositionally biased region" description="Polar residues" evidence="8">
    <location>
        <begin position="335"/>
        <end position="351"/>
    </location>
</feature>
<evidence type="ECO:0000256" key="2">
    <source>
        <dbReference type="ARBA" id="ARBA00007429"/>
    </source>
</evidence>
<feature type="region of interest" description="Disordered" evidence="8">
    <location>
        <begin position="332"/>
        <end position="356"/>
    </location>
</feature>
<dbReference type="PANTHER" id="PTHR10921:SF1">
    <property type="entry name" value="NUCLEAR DISTRIBUTION PROTEIN NUDE HOMOLOG"/>
    <property type="match status" value="1"/>
</dbReference>
<feature type="region of interest" description="Disordered" evidence="8">
    <location>
        <begin position="213"/>
        <end position="284"/>
    </location>
</feature>
<accession>A0A8H7PJS8</accession>
<keyword evidence="4" id="KW-0493">Microtubule</keyword>
<evidence type="ECO:0000256" key="7">
    <source>
        <dbReference type="SAM" id="Coils"/>
    </source>
</evidence>
<evidence type="ECO:0000256" key="5">
    <source>
        <dbReference type="ARBA" id="ARBA00023054"/>
    </source>
</evidence>
<dbReference type="GO" id="GO:0047496">
    <property type="term" value="P:vesicle transport along microtubule"/>
    <property type="evidence" value="ECO:0007669"/>
    <property type="project" value="TreeGrafter"/>
</dbReference>